<gene>
    <name evidence="5" type="ORF">SAMN05421730_104910</name>
</gene>
<dbReference type="Gene3D" id="1.20.120.530">
    <property type="entry name" value="GntR ligand-binding domain-like"/>
    <property type="match status" value="1"/>
</dbReference>
<keyword evidence="1" id="KW-0805">Transcription regulation</keyword>
<dbReference type="GO" id="GO:0003677">
    <property type="term" value="F:DNA binding"/>
    <property type="evidence" value="ECO:0007669"/>
    <property type="project" value="UniProtKB-KW"/>
</dbReference>
<dbReference type="InterPro" id="IPR036388">
    <property type="entry name" value="WH-like_DNA-bd_sf"/>
</dbReference>
<dbReference type="Proteomes" id="UP000199315">
    <property type="component" value="Unassembled WGS sequence"/>
</dbReference>
<reference evidence="5 6" key="1">
    <citation type="submission" date="2016-09" db="EMBL/GenBank/DDBJ databases">
        <authorList>
            <person name="Capua I."/>
            <person name="De Benedictis P."/>
            <person name="Joannis T."/>
            <person name="Lombin L.H."/>
            <person name="Cattoli G."/>
        </authorList>
    </citation>
    <scope>NUCLEOTIDE SEQUENCE [LARGE SCALE GENOMIC DNA]</scope>
    <source>
        <strain evidence="5 6">GluBS11</strain>
    </source>
</reference>
<dbReference type="PANTHER" id="PTHR43537:SF24">
    <property type="entry name" value="GLUCONATE OPERON TRANSCRIPTIONAL REPRESSOR"/>
    <property type="match status" value="1"/>
</dbReference>
<dbReference type="InterPro" id="IPR011711">
    <property type="entry name" value="GntR_C"/>
</dbReference>
<dbReference type="PANTHER" id="PTHR43537">
    <property type="entry name" value="TRANSCRIPTIONAL REGULATOR, GNTR FAMILY"/>
    <property type="match status" value="1"/>
</dbReference>
<dbReference type="InterPro" id="IPR000524">
    <property type="entry name" value="Tscrpt_reg_HTH_GntR"/>
</dbReference>
<evidence type="ECO:0000256" key="3">
    <source>
        <dbReference type="ARBA" id="ARBA00023163"/>
    </source>
</evidence>
<name>A0A1D3TYR6_9FIRM</name>
<dbReference type="STRING" id="1619234.SAMN05421730_104910"/>
<dbReference type="Pfam" id="PF07729">
    <property type="entry name" value="FCD"/>
    <property type="match status" value="1"/>
</dbReference>
<dbReference type="PROSITE" id="PS50949">
    <property type="entry name" value="HTH_GNTR"/>
    <property type="match status" value="1"/>
</dbReference>
<dbReference type="InterPro" id="IPR008920">
    <property type="entry name" value="TF_FadR/GntR_C"/>
</dbReference>
<dbReference type="SUPFAM" id="SSF48008">
    <property type="entry name" value="GntR ligand-binding domain-like"/>
    <property type="match status" value="1"/>
</dbReference>
<accession>A0A1D3TYR6</accession>
<dbReference type="CDD" id="cd07377">
    <property type="entry name" value="WHTH_GntR"/>
    <property type="match status" value="1"/>
</dbReference>
<dbReference type="SUPFAM" id="SSF46785">
    <property type="entry name" value="Winged helix' DNA-binding domain"/>
    <property type="match status" value="1"/>
</dbReference>
<evidence type="ECO:0000313" key="6">
    <source>
        <dbReference type="Proteomes" id="UP000199315"/>
    </source>
</evidence>
<dbReference type="AlphaFoldDB" id="A0A1D3TYR6"/>
<dbReference type="InterPro" id="IPR036390">
    <property type="entry name" value="WH_DNA-bd_sf"/>
</dbReference>
<organism evidence="5 6">
    <name type="scientific">Anaerobium acetethylicum</name>
    <dbReference type="NCBI Taxonomy" id="1619234"/>
    <lineage>
        <taxon>Bacteria</taxon>
        <taxon>Bacillati</taxon>
        <taxon>Bacillota</taxon>
        <taxon>Clostridia</taxon>
        <taxon>Lachnospirales</taxon>
        <taxon>Lachnospiraceae</taxon>
        <taxon>Anaerobium</taxon>
    </lineage>
</organism>
<keyword evidence="2 5" id="KW-0238">DNA-binding</keyword>
<protein>
    <submittedName>
        <fullName evidence="5">DNA-binding transcriptional regulator, GntR family</fullName>
    </submittedName>
</protein>
<evidence type="ECO:0000259" key="4">
    <source>
        <dbReference type="PROSITE" id="PS50949"/>
    </source>
</evidence>
<dbReference type="GO" id="GO:0003700">
    <property type="term" value="F:DNA-binding transcription factor activity"/>
    <property type="evidence" value="ECO:0007669"/>
    <property type="project" value="InterPro"/>
</dbReference>
<proteinExistence type="predicted"/>
<evidence type="ECO:0000256" key="1">
    <source>
        <dbReference type="ARBA" id="ARBA00023015"/>
    </source>
</evidence>
<keyword evidence="3" id="KW-0804">Transcription</keyword>
<evidence type="ECO:0000256" key="2">
    <source>
        <dbReference type="ARBA" id="ARBA00023125"/>
    </source>
</evidence>
<dbReference type="Gene3D" id="1.10.10.10">
    <property type="entry name" value="Winged helix-like DNA-binding domain superfamily/Winged helix DNA-binding domain"/>
    <property type="match status" value="1"/>
</dbReference>
<dbReference type="EMBL" id="FMKA01000049">
    <property type="protein sequence ID" value="SCP99621.1"/>
    <property type="molecule type" value="Genomic_DNA"/>
</dbReference>
<dbReference type="SMART" id="SM00895">
    <property type="entry name" value="FCD"/>
    <property type="match status" value="1"/>
</dbReference>
<feature type="domain" description="HTH gntR-type" evidence="4">
    <location>
        <begin position="75"/>
        <end position="142"/>
    </location>
</feature>
<sequence length="288" mass="33086">MFLCGFYMKTRVIYAANCWSCNLCALFATMKDAGLNSCDIIAYQAAIRSVLLLVHPEILSPASTSTYRKAITMAKPLKQKAYDSIRSKILNCEYPPNLFLNEDILCKELNVSRTPIRDALSRLEQENLVTIMPKKGIIVSPLTINEINMIYETRLLIEPYILATYGCRITDVKEARLREILKKASSSHDNLQLFYALDDEYHRIIVELCENKYLIQCYENIHAQNLRLRIISGNMNRERLDASQHEHDEISAFILRKDYQKAAEAMRTHLLISKDSAFKVILDGNINI</sequence>
<keyword evidence="6" id="KW-1185">Reference proteome</keyword>
<evidence type="ECO:0000313" key="5">
    <source>
        <dbReference type="EMBL" id="SCP99621.1"/>
    </source>
</evidence>
<dbReference type="SMART" id="SM00345">
    <property type="entry name" value="HTH_GNTR"/>
    <property type="match status" value="1"/>
</dbReference>
<dbReference type="Pfam" id="PF00392">
    <property type="entry name" value="GntR"/>
    <property type="match status" value="1"/>
</dbReference>